<evidence type="ECO:0000259" key="3">
    <source>
        <dbReference type="Pfam" id="PF07331"/>
    </source>
</evidence>
<feature type="transmembrane region" description="Helical" evidence="2">
    <location>
        <begin position="199"/>
        <end position="220"/>
    </location>
</feature>
<evidence type="ECO:0000313" key="5">
    <source>
        <dbReference type="Proteomes" id="UP000553209"/>
    </source>
</evidence>
<reference evidence="4 5" key="1">
    <citation type="submission" date="2020-04" db="EMBL/GenBank/DDBJ databases">
        <title>MicrobeNet Type strains.</title>
        <authorList>
            <person name="Nicholson A.C."/>
        </authorList>
    </citation>
    <scope>NUCLEOTIDE SEQUENCE [LARGE SCALE GENOMIC DNA]</scope>
    <source>
        <strain evidence="4 5">ATCC 23612</strain>
    </source>
</reference>
<feature type="region of interest" description="Disordered" evidence="1">
    <location>
        <begin position="111"/>
        <end position="152"/>
    </location>
</feature>
<dbReference type="Proteomes" id="UP000553209">
    <property type="component" value="Unassembled WGS sequence"/>
</dbReference>
<keyword evidence="2" id="KW-0812">Transmembrane</keyword>
<sequence>MTREGPAGVQSPDTGTGTGTEAGPAAESGGGTGAPEPGPAVDPAPATLGAALAVPAVTLVTALLLLVGGVAIRAPESSGFLGPQFFPLTVGALLGVTACVTGVRAFLTVRRSPSSGTSTDPTATGSGTGSVPVTDSAATGSDANATDNSESAHGDWRTLGIMAATLTAHVLLLQPLGWLVSGTLLFWGVSFALDRRSPLLDLCVAVALAAIVQICFSGLLDVSLPSGLLGKVL</sequence>
<evidence type="ECO:0000256" key="2">
    <source>
        <dbReference type="SAM" id="Phobius"/>
    </source>
</evidence>
<dbReference type="RefSeq" id="WP_061078590.1">
    <property type="nucleotide sequence ID" value="NZ_JAAXPG010000014.1"/>
</dbReference>
<dbReference type="Pfam" id="PF07331">
    <property type="entry name" value="TctB"/>
    <property type="match status" value="1"/>
</dbReference>
<feature type="compositionally biased region" description="Low complexity" evidence="1">
    <location>
        <begin position="12"/>
        <end position="27"/>
    </location>
</feature>
<feature type="domain" description="DUF1468" evidence="3">
    <location>
        <begin position="59"/>
        <end position="225"/>
    </location>
</feature>
<dbReference type="AlphaFoldDB" id="A0A7X6MDZ2"/>
<accession>A0A7X6MDZ2</accession>
<keyword evidence="2" id="KW-0472">Membrane</keyword>
<proteinExistence type="predicted"/>
<feature type="transmembrane region" description="Helical" evidence="2">
    <location>
        <begin position="161"/>
        <end position="187"/>
    </location>
</feature>
<dbReference type="EMBL" id="JAAXPG010000014">
    <property type="protein sequence ID" value="NKY99170.1"/>
    <property type="molecule type" value="Genomic_DNA"/>
</dbReference>
<feature type="transmembrane region" description="Helical" evidence="2">
    <location>
        <begin position="85"/>
        <end position="107"/>
    </location>
</feature>
<keyword evidence="5" id="KW-1185">Reference proteome</keyword>
<dbReference type="InterPro" id="IPR009936">
    <property type="entry name" value="DUF1468"/>
</dbReference>
<evidence type="ECO:0000256" key="1">
    <source>
        <dbReference type="SAM" id="MobiDB-lite"/>
    </source>
</evidence>
<feature type="region of interest" description="Disordered" evidence="1">
    <location>
        <begin position="1"/>
        <end position="42"/>
    </location>
</feature>
<evidence type="ECO:0000313" key="4">
    <source>
        <dbReference type="EMBL" id="NKY99170.1"/>
    </source>
</evidence>
<gene>
    <name evidence="4" type="ORF">HGB44_16080</name>
</gene>
<feature type="compositionally biased region" description="Polar residues" evidence="1">
    <location>
        <begin position="111"/>
        <end position="149"/>
    </location>
</feature>
<comment type="caution">
    <text evidence="4">The sequence shown here is derived from an EMBL/GenBank/DDBJ whole genome shotgun (WGS) entry which is preliminary data.</text>
</comment>
<name>A0A7X6MDZ2_9ACTN</name>
<protein>
    <submittedName>
        <fullName evidence="4">Tripartite tricarboxylate transporter TctB family protein</fullName>
    </submittedName>
</protein>
<organism evidence="4 5">
    <name type="scientific">Nocardiopsis alborubida</name>
    <dbReference type="NCBI Taxonomy" id="146802"/>
    <lineage>
        <taxon>Bacteria</taxon>
        <taxon>Bacillati</taxon>
        <taxon>Actinomycetota</taxon>
        <taxon>Actinomycetes</taxon>
        <taxon>Streptosporangiales</taxon>
        <taxon>Nocardiopsidaceae</taxon>
        <taxon>Nocardiopsis</taxon>
    </lineage>
</organism>
<feature type="transmembrane region" description="Helical" evidence="2">
    <location>
        <begin position="48"/>
        <end position="73"/>
    </location>
</feature>
<keyword evidence="2" id="KW-1133">Transmembrane helix</keyword>